<accession>A0A495XZS9</accession>
<protein>
    <submittedName>
        <fullName evidence="3">UPF0716 protein FxsA</fullName>
    </submittedName>
</protein>
<comment type="caution">
    <text evidence="3">The sequence shown here is derived from an EMBL/GenBank/DDBJ whole genome shotgun (WGS) entry which is preliminary data.</text>
</comment>
<reference evidence="3 4" key="1">
    <citation type="submission" date="2018-10" db="EMBL/GenBank/DDBJ databases">
        <title>Sequencing the genomes of 1000 actinobacteria strains.</title>
        <authorList>
            <person name="Klenk H.-P."/>
        </authorList>
    </citation>
    <scope>NUCLEOTIDE SEQUENCE [LARGE SCALE GENOMIC DNA]</scope>
    <source>
        <strain evidence="3 4">DSM 44267</strain>
    </source>
</reference>
<sequence length="201" mass="20410">MTAGGPFAPRPGDRAARSGLRPTKVAAAGLLLFGVLEILVIILVGRAIGPLWTILLLVATSLLGAWLVRREGSKAFSALRQAVRSGRMPARELADGMLVLVGGVLLSGPGFVSDVLGLLLVLPFTRPVARNLVAAVIARRMVTSTAGFGGPFVTDRGQGVGSGAGTGAGTAPGAGGPQGRARSASSDEVIEGEIIDDEPPR</sequence>
<evidence type="ECO:0000313" key="4">
    <source>
        <dbReference type="Proteomes" id="UP000278440"/>
    </source>
</evidence>
<dbReference type="PANTHER" id="PTHR35335:SF1">
    <property type="entry name" value="UPF0716 PROTEIN FXSA"/>
    <property type="match status" value="1"/>
</dbReference>
<feature type="transmembrane region" description="Helical" evidence="2">
    <location>
        <begin position="97"/>
        <end position="122"/>
    </location>
</feature>
<dbReference type="Pfam" id="PF04186">
    <property type="entry name" value="FxsA"/>
    <property type="match status" value="1"/>
</dbReference>
<evidence type="ECO:0000256" key="1">
    <source>
        <dbReference type="SAM" id="MobiDB-lite"/>
    </source>
</evidence>
<keyword evidence="4" id="KW-1185">Reference proteome</keyword>
<feature type="transmembrane region" description="Helical" evidence="2">
    <location>
        <begin position="51"/>
        <end position="68"/>
    </location>
</feature>
<keyword evidence="2" id="KW-1133">Transmembrane helix</keyword>
<dbReference type="PANTHER" id="PTHR35335">
    <property type="entry name" value="UPF0716 PROTEIN FXSA"/>
    <property type="match status" value="1"/>
</dbReference>
<dbReference type="AlphaFoldDB" id="A0A495XZS9"/>
<dbReference type="Proteomes" id="UP000278440">
    <property type="component" value="Unassembled WGS sequence"/>
</dbReference>
<organism evidence="3 4">
    <name type="scientific">Terracoccus luteus</name>
    <dbReference type="NCBI Taxonomy" id="53356"/>
    <lineage>
        <taxon>Bacteria</taxon>
        <taxon>Bacillati</taxon>
        <taxon>Actinomycetota</taxon>
        <taxon>Actinomycetes</taxon>
        <taxon>Micrococcales</taxon>
        <taxon>Intrasporangiaceae</taxon>
        <taxon>Terracoccus</taxon>
    </lineage>
</organism>
<gene>
    <name evidence="3" type="ORF">DFJ68_1448</name>
</gene>
<evidence type="ECO:0000256" key="2">
    <source>
        <dbReference type="SAM" id="Phobius"/>
    </source>
</evidence>
<feature type="transmembrane region" description="Helical" evidence="2">
    <location>
        <begin position="25"/>
        <end position="45"/>
    </location>
</feature>
<dbReference type="NCBIfam" id="NF008528">
    <property type="entry name" value="PRK11463.1-2"/>
    <property type="match status" value="1"/>
</dbReference>
<feature type="compositionally biased region" description="Acidic residues" evidence="1">
    <location>
        <begin position="188"/>
        <end position="201"/>
    </location>
</feature>
<keyword evidence="2" id="KW-0472">Membrane</keyword>
<evidence type="ECO:0000313" key="3">
    <source>
        <dbReference type="EMBL" id="RKT78013.1"/>
    </source>
</evidence>
<name>A0A495XZS9_9MICO</name>
<dbReference type="EMBL" id="RBXT01000001">
    <property type="protein sequence ID" value="RKT78013.1"/>
    <property type="molecule type" value="Genomic_DNA"/>
</dbReference>
<feature type="compositionally biased region" description="Gly residues" evidence="1">
    <location>
        <begin position="159"/>
        <end position="178"/>
    </location>
</feature>
<dbReference type="InterPro" id="IPR007313">
    <property type="entry name" value="FxsA"/>
</dbReference>
<proteinExistence type="predicted"/>
<feature type="region of interest" description="Disordered" evidence="1">
    <location>
        <begin position="159"/>
        <end position="201"/>
    </location>
</feature>
<dbReference type="GO" id="GO:0016020">
    <property type="term" value="C:membrane"/>
    <property type="evidence" value="ECO:0007669"/>
    <property type="project" value="InterPro"/>
</dbReference>
<keyword evidence="2" id="KW-0812">Transmembrane</keyword>
<dbReference type="RefSeq" id="WP_245963519.1">
    <property type="nucleotide sequence ID" value="NZ_RBXT01000001.1"/>
</dbReference>